<dbReference type="PANTHER" id="PTHR30246">
    <property type="entry name" value="2-KETO-3-DEOXY-6-PHOSPHOGLUCONATE ALDOLASE"/>
    <property type="match status" value="1"/>
</dbReference>
<dbReference type="RefSeq" id="WP_071662879.1">
    <property type="nucleotide sequence ID" value="NZ_LUKY01000033.1"/>
</dbReference>
<comment type="subunit">
    <text evidence="3">Homotrimer.</text>
</comment>
<proteinExistence type="inferred from homology"/>
<evidence type="ECO:0000256" key="2">
    <source>
        <dbReference type="ARBA" id="ARBA00006906"/>
    </source>
</evidence>
<evidence type="ECO:0000313" key="6">
    <source>
        <dbReference type="EMBL" id="OIZ94390.1"/>
    </source>
</evidence>
<dbReference type="STRING" id="1225476.A1D18_06005"/>
<dbReference type="GO" id="GO:0016829">
    <property type="term" value="F:lyase activity"/>
    <property type="evidence" value="ECO:0007669"/>
    <property type="project" value="UniProtKB-KW"/>
</dbReference>
<keyword evidence="5" id="KW-0119">Carbohydrate metabolism</keyword>
<reference evidence="6 7" key="1">
    <citation type="submission" date="2016-03" db="EMBL/GenBank/DDBJ databases">
        <title>Comparative genomics of Rickettsiella.</title>
        <authorList>
            <person name="Chandler C."/>
            <person name="Wang Y."/>
        </authorList>
    </citation>
    <scope>NUCLEOTIDE SEQUENCE [LARGE SCALE GENOMIC DNA]</scope>
    <source>
        <strain evidence="6 7">RCFS May 2013</strain>
    </source>
</reference>
<accession>A0A1J8NK18</accession>
<name>A0A1J8NK18_9COXI</name>
<dbReference type="OrthoDB" id="9805177at2"/>
<keyword evidence="4" id="KW-0456">Lyase</keyword>
<dbReference type="EMBL" id="LUKY01000033">
    <property type="protein sequence ID" value="OIZ94390.1"/>
    <property type="molecule type" value="Genomic_DNA"/>
</dbReference>
<dbReference type="CDD" id="cd00452">
    <property type="entry name" value="KDPG_aldolase"/>
    <property type="match status" value="1"/>
</dbReference>
<evidence type="ECO:0000256" key="5">
    <source>
        <dbReference type="ARBA" id="ARBA00023277"/>
    </source>
</evidence>
<dbReference type="Pfam" id="PF01081">
    <property type="entry name" value="Aldolase"/>
    <property type="match status" value="1"/>
</dbReference>
<dbReference type="NCBIfam" id="TIGR01182">
    <property type="entry name" value="eda"/>
    <property type="match status" value="1"/>
</dbReference>
<dbReference type="Gene3D" id="3.20.20.70">
    <property type="entry name" value="Aldolase class I"/>
    <property type="match status" value="1"/>
</dbReference>
<dbReference type="PANTHER" id="PTHR30246:SF1">
    <property type="entry name" value="2-DEHYDRO-3-DEOXY-6-PHOSPHOGALACTONATE ALDOLASE-RELATED"/>
    <property type="match status" value="1"/>
</dbReference>
<comment type="caution">
    <text evidence="6">The sequence shown here is derived from an EMBL/GenBank/DDBJ whole genome shotgun (WGS) entry which is preliminary data.</text>
</comment>
<gene>
    <name evidence="6" type="ORF">A1D18_06005</name>
</gene>
<dbReference type="AlphaFoldDB" id="A0A1J8NK18"/>
<dbReference type="Proteomes" id="UP000183924">
    <property type="component" value="Unassembled WGS sequence"/>
</dbReference>
<comment type="pathway">
    <text evidence="1">Carbohydrate acid metabolism.</text>
</comment>
<evidence type="ECO:0000256" key="4">
    <source>
        <dbReference type="ARBA" id="ARBA00023239"/>
    </source>
</evidence>
<evidence type="ECO:0000313" key="7">
    <source>
        <dbReference type="Proteomes" id="UP000183924"/>
    </source>
</evidence>
<sequence>MLTLIDILGQSRIIPIIVIDNVEHAIPLAEILLKSGFKVLEITLRTACALAAIEKINTAFPEAIVGAGTIVEPRQFSQIKSAGAKFAVSPGLNKTLVLEAEKNNIPYMPGIATVSEALFAHQLKLKTLKFYPAESMGGIKTLRAIAEILPLHFCPTGGLHADNFFNYLNLAYVACVGGTWIAPRKLIAKGAFNEISTNAYQVQKILKNKTQGY</sequence>
<protein>
    <submittedName>
        <fullName evidence="6">Keto-deoxy-phosphogluconate aldolase</fullName>
    </submittedName>
</protein>
<organism evidence="6 7">
    <name type="scientific">Candidatus Rickettsiella isopodorum</name>
    <dbReference type="NCBI Taxonomy" id="1225476"/>
    <lineage>
        <taxon>Bacteria</taxon>
        <taxon>Pseudomonadati</taxon>
        <taxon>Pseudomonadota</taxon>
        <taxon>Gammaproteobacteria</taxon>
        <taxon>Legionellales</taxon>
        <taxon>Coxiellaceae</taxon>
        <taxon>Rickettsiella</taxon>
    </lineage>
</organism>
<dbReference type="SUPFAM" id="SSF51569">
    <property type="entry name" value="Aldolase"/>
    <property type="match status" value="1"/>
</dbReference>
<evidence type="ECO:0000256" key="3">
    <source>
        <dbReference type="ARBA" id="ARBA00011233"/>
    </source>
</evidence>
<comment type="similarity">
    <text evidence="2">Belongs to the KHG/KDPG aldolase family.</text>
</comment>
<dbReference type="InterPro" id="IPR000887">
    <property type="entry name" value="Aldlse_KDPG_KHG"/>
</dbReference>
<dbReference type="InterPro" id="IPR013785">
    <property type="entry name" value="Aldolase_TIM"/>
</dbReference>
<evidence type="ECO:0000256" key="1">
    <source>
        <dbReference type="ARBA" id="ARBA00004761"/>
    </source>
</evidence>
<keyword evidence="7" id="KW-1185">Reference proteome</keyword>